<feature type="transmembrane region" description="Helical" evidence="1">
    <location>
        <begin position="12"/>
        <end position="35"/>
    </location>
</feature>
<name>A0ABV7Z2R0_9BACT</name>
<reference evidence="3" key="1">
    <citation type="journal article" date="2019" name="Int. J. Syst. Evol. Microbiol.">
        <title>The Global Catalogue of Microorganisms (GCM) 10K type strain sequencing project: providing services to taxonomists for standard genome sequencing and annotation.</title>
        <authorList>
            <consortium name="The Broad Institute Genomics Platform"/>
            <consortium name="The Broad Institute Genome Sequencing Center for Infectious Disease"/>
            <person name="Wu L."/>
            <person name="Ma J."/>
        </authorList>
    </citation>
    <scope>NUCLEOTIDE SEQUENCE [LARGE SCALE GENOMIC DNA]</scope>
    <source>
        <strain evidence="3">CECT 7956</strain>
    </source>
</reference>
<dbReference type="Proteomes" id="UP001595616">
    <property type="component" value="Unassembled WGS sequence"/>
</dbReference>
<dbReference type="RefSeq" id="WP_379839423.1">
    <property type="nucleotide sequence ID" value="NZ_JBHRYQ010000001.1"/>
</dbReference>
<keyword evidence="1" id="KW-1133">Transmembrane helix</keyword>
<dbReference type="EMBL" id="JBHRYQ010000001">
    <property type="protein sequence ID" value="MFC3812541.1"/>
    <property type="molecule type" value="Genomic_DNA"/>
</dbReference>
<keyword evidence="1" id="KW-0472">Membrane</keyword>
<protein>
    <recommendedName>
        <fullName evidence="4">Peptidase M50 domain-containing protein</fullName>
    </recommendedName>
</protein>
<keyword evidence="3" id="KW-1185">Reference proteome</keyword>
<feature type="transmembrane region" description="Helical" evidence="1">
    <location>
        <begin position="177"/>
        <end position="197"/>
    </location>
</feature>
<gene>
    <name evidence="2" type="ORF">ACFOOI_17910</name>
</gene>
<evidence type="ECO:0000313" key="2">
    <source>
        <dbReference type="EMBL" id="MFC3812541.1"/>
    </source>
</evidence>
<feature type="transmembrane region" description="Helical" evidence="1">
    <location>
        <begin position="104"/>
        <end position="129"/>
    </location>
</feature>
<keyword evidence="1" id="KW-0812">Transmembrane</keyword>
<accession>A0ABV7Z2R0</accession>
<evidence type="ECO:0000256" key="1">
    <source>
        <dbReference type="SAM" id="Phobius"/>
    </source>
</evidence>
<evidence type="ECO:0000313" key="3">
    <source>
        <dbReference type="Proteomes" id="UP001595616"/>
    </source>
</evidence>
<feature type="transmembrane region" description="Helical" evidence="1">
    <location>
        <begin position="67"/>
        <end position="92"/>
    </location>
</feature>
<sequence length="207" mass="23648">MNLKIHLKPFIYLNIAFFVVVIVETVAHEFGHYLVAEMLGYHARLHFGSTTWSRGVLDTEVVKWNHFLITLGGPQLTVTAGTAGLFFLVLYGKAFPKKMPSFKQWVLIFTSLFWLRQGSNLMVMILLFIKTGNFKFKSDEIKLTQYLNFPPFTLTFVSSFISLVVFVYVVRTYVPKFLQLTFVAASLIGGISGYVLWLHGFGKYILP</sequence>
<evidence type="ECO:0008006" key="4">
    <source>
        <dbReference type="Google" id="ProtNLM"/>
    </source>
</evidence>
<proteinExistence type="predicted"/>
<feature type="transmembrane region" description="Helical" evidence="1">
    <location>
        <begin position="149"/>
        <end position="170"/>
    </location>
</feature>
<organism evidence="2 3">
    <name type="scientific">Lacihabitans lacunae</name>
    <dbReference type="NCBI Taxonomy" id="1028214"/>
    <lineage>
        <taxon>Bacteria</taxon>
        <taxon>Pseudomonadati</taxon>
        <taxon>Bacteroidota</taxon>
        <taxon>Cytophagia</taxon>
        <taxon>Cytophagales</taxon>
        <taxon>Leadbetterellaceae</taxon>
        <taxon>Lacihabitans</taxon>
    </lineage>
</organism>
<comment type="caution">
    <text evidence="2">The sequence shown here is derived from an EMBL/GenBank/DDBJ whole genome shotgun (WGS) entry which is preliminary data.</text>
</comment>